<dbReference type="InterPro" id="IPR014031">
    <property type="entry name" value="Ketoacyl_synth_C"/>
</dbReference>
<dbReference type="Gene3D" id="1.10.1200.10">
    <property type="entry name" value="ACP-like"/>
    <property type="match status" value="1"/>
</dbReference>
<dbReference type="InterPro" id="IPR020841">
    <property type="entry name" value="PKS_Beta-ketoAc_synthase_dom"/>
</dbReference>
<dbReference type="GO" id="GO:0016491">
    <property type="term" value="F:oxidoreductase activity"/>
    <property type="evidence" value="ECO:0007669"/>
    <property type="project" value="InterPro"/>
</dbReference>
<dbReference type="InterPro" id="IPR020807">
    <property type="entry name" value="PKS_DH"/>
</dbReference>
<dbReference type="SMART" id="SM00827">
    <property type="entry name" value="PKS_AT"/>
    <property type="match status" value="1"/>
</dbReference>
<dbReference type="Pfam" id="PF02801">
    <property type="entry name" value="Ketoacyl-synt_C"/>
    <property type="match status" value="1"/>
</dbReference>
<dbReference type="InterPro" id="IPR020806">
    <property type="entry name" value="PKS_PP-bd"/>
</dbReference>
<dbReference type="PANTHER" id="PTHR43775">
    <property type="entry name" value="FATTY ACID SYNTHASE"/>
    <property type="match status" value="1"/>
</dbReference>
<dbReference type="Gene3D" id="3.40.50.720">
    <property type="entry name" value="NAD(P)-binding Rossmann-like Domain"/>
    <property type="match status" value="2"/>
</dbReference>
<dbReference type="InterPro" id="IPR036291">
    <property type="entry name" value="NAD(P)-bd_dom_sf"/>
</dbReference>
<dbReference type="InterPro" id="IPR036736">
    <property type="entry name" value="ACP-like_sf"/>
</dbReference>
<dbReference type="InterPro" id="IPR013968">
    <property type="entry name" value="PKS_KR"/>
</dbReference>
<dbReference type="SMART" id="SM00826">
    <property type="entry name" value="PKS_DH"/>
    <property type="match status" value="1"/>
</dbReference>
<dbReference type="InterPro" id="IPR016036">
    <property type="entry name" value="Malonyl_transacylase_ACP-bd"/>
</dbReference>
<organism evidence="10 11">
    <name type="scientific">Imshaugia aleurites</name>
    <dbReference type="NCBI Taxonomy" id="172621"/>
    <lineage>
        <taxon>Eukaryota</taxon>
        <taxon>Fungi</taxon>
        <taxon>Dikarya</taxon>
        <taxon>Ascomycota</taxon>
        <taxon>Pezizomycotina</taxon>
        <taxon>Lecanoromycetes</taxon>
        <taxon>OSLEUM clade</taxon>
        <taxon>Lecanoromycetidae</taxon>
        <taxon>Lecanorales</taxon>
        <taxon>Lecanorineae</taxon>
        <taxon>Parmeliaceae</taxon>
        <taxon>Imshaugia</taxon>
    </lineage>
</organism>
<keyword evidence="4" id="KW-0511">Multifunctional enzyme</keyword>
<dbReference type="GO" id="GO:0030639">
    <property type="term" value="P:polyketide biosynthetic process"/>
    <property type="evidence" value="ECO:0007669"/>
    <property type="project" value="UniProtKB-ARBA"/>
</dbReference>
<dbReference type="Pfam" id="PF00698">
    <property type="entry name" value="Acyl_transf_1"/>
    <property type="match status" value="1"/>
</dbReference>
<dbReference type="Gene3D" id="3.40.47.10">
    <property type="match status" value="1"/>
</dbReference>
<feature type="active site" description="Proton donor; for dehydratase activity" evidence="5">
    <location>
        <position position="1198"/>
    </location>
</feature>
<keyword evidence="11" id="KW-1185">Reference proteome</keyword>
<keyword evidence="1" id="KW-0596">Phosphopantetheine</keyword>
<feature type="region of interest" description="Disordered" evidence="6">
    <location>
        <begin position="1"/>
        <end position="29"/>
    </location>
</feature>
<dbReference type="Gene3D" id="3.40.366.10">
    <property type="entry name" value="Malonyl-Coenzyme A Acyl Carrier Protein, domain 2"/>
    <property type="match status" value="1"/>
</dbReference>
<dbReference type="InterPro" id="IPR056501">
    <property type="entry name" value="NAD-bd_HRPKS_sdrA"/>
</dbReference>
<evidence type="ECO:0000259" key="8">
    <source>
        <dbReference type="PROSITE" id="PS52004"/>
    </source>
</evidence>
<sequence>MPTALDNGHDCPSANTEWQPQDSPEPEGGSMQIAIVGMACRLPEYISNVESFWNLCLKARNTWSEVPKDRFSQEGFYHPNPEKSNCWYSKGGHFLSEDLSRFDAHFFGITAQEAKSIDPQQRLLIECAYEALENTGIPFQSLTGKNVGVFVGGSQSDYSKLMLKDTETMPTFFESGNHAAILAARLSYFFNLRGPCFTTDTACSSGLTAFHLACQSLRTGESEQAIVGASHVNLLPDLLISKSNIRLLSAEGQSFAFDDRSDGYGPGEGTGVVILKPLKAAIRDGDPIRAVIRNSGINQDGRTNGITMPSEEAQAVLARTTYENAGLDPADTTYVEAHGTGTAVGDPIETRVIHSVFGKNRSAARPLYIGSVKSNIGHLEEASGIVAIIKAAMMLERGIILPNSGFVKANPNIPSLGKSLVVATQPLAWPETSVRRASVSNFGFGGSNAHVILEESPYVGRQRRNHLTNGESNGFQEHTNGIKPHANGEFEEWQVIDPAPEMRSRLFLLSAYDKTSLDHQATRLKEYLDPRHNDQDDSFLSDLAFTLGQRRSRFPWKATYVADSPASLVQKLEKPDLAPLRSTKVPQIGFIFTGQGAQWHGMGRELLTSNTVFTSAIDAAASALLNLGASYNLRDEILKDAKSTRLGQASISQPACTAIQIALVLMLRSWGVQPTTVTGHSSGEIAAAFAADALSLESCMAIAFHRGEAAARLHKEHPEIRGGMLALGTSEDAAISMINDLGLADSIVVACVNSPSSVTISGDVDAIDRLQSEATERSLFSRKLHVDVAYHSHHLKWISNSYRTALKGIRPAQSAAVQFVSSLTGVPINTLVLSPTYWVSNLVSQVKFLPAVREIHARSNVDVLIEIGPHSALAGPVREILDLELSSPRNIEYLPSLKRNSNALQSALQLASELVVRGCAIDLSAVNQASGKRPGVLVDLPTYPWNHEHSYWHETRLPQNHRLRKFGRSDILGVQAVDSNDIEPRWRNIIELDNLPWLRDHKVQSDVVCPMTFFLTMAIEAAHQHAITAGIAFTKYVMREVSVGQALVLPESSQTETVLSLRPLGESTRASSDLWHEFVVFSWNQERGWHEHCRGQVAVQLDNLSNPVEGPRSYEKGCALIVENNSRIAEASVDGVECEKIYETFTSMGLEFGPCFQNLVECRAGKGSVYGRVCIPHTKDRMPYEFQSDYIIHPGLLDSCFQVSFPMSTEGLKVLSGTPVASRIKEISVSRDIHQVRDGHLEIYGSGISKSLVEQTVESIFAMRKDDVKGAPLVSVHGFTSTTVSNNTVGLDATGATYPCWKMEWQPHPDYPGKADKEVNGHMNGRINGQTNGVLAPAENQKPSADIVVVCSKTPTRLSLTRLQDNLESASTKRATVVSLADINNMDLSNSICIFLNELDSPILATLSSEDFDAVQRLCSAQGLLWVLQDANLATATPNANLFPGMIRTIRNENAGILPIILDLDGKERLSADATSDLICWVLKASWGTETAVRELEREYMERNGQIFVPRVVEDKDASNWAVRQDGKADLELQNFDQVNRPLSLTIGSPGLLDTLYFEDDKRATTSLPDDHVEIKVKATGVNFRDVMYAVGQIASEHFGGECSGTIAAMGPSVSGFEIGDRVCALSDGGYGTFARCSSHLVAKIPDSVSFVSAAAIPVIFSTAYYGLVNTARLSAGETILIHAAAGGVGQAAIRLCQWIGAEIFVTVGSEEKKRLLMDAYNIPEDHIFNSRDTSFEASIKQKTSGNGVDVVLNSLAGEMLKASLDCLAPFGRFIEIGKKDLIINTRVEMTKFTNNITYATVDLLLLQAKKPQLTGKTLSEITSFIFSGLIENIVTINGFPISQIEAAFRLMQSGKSMGKMVVEPQEGDQVRAVCPKLGHSSLRRDASYLITGGTGGVGQALTKWLVRQGVMNIILTSRSGLDNQDVRDLVQELEVLGAKIAVLKCDISNRSSVERLAEECSRLMPPVKGVIHGSAVFQNVLFEKSTHEEYTKVIAPKVEGAWNLHHCFTNLDFFLMLGSLASILGNHGQSTYGATSTFLDAFAEYRIAQNLPAATLSLGAVRGAGYFAKDVLNRAWHVDKHMGVQWLDEDEVFAFVSAAIRTQTAGPGKTRNYQWITGLHPRDDITEEPFWMSDSKFSHLRLAYRASQSPQSGAGPKAGSPSQQLEKASSFEDARKLVYDTLAVKIAGVLMKSVEDINPSLPMMSYGLDSLVAVEIRNWIARELDVKVSMFDIVSGNSLEMLAVAIVMKSKGVSEAIKDEHKGE</sequence>
<dbReference type="Gene3D" id="3.30.70.3290">
    <property type="match status" value="1"/>
</dbReference>
<evidence type="ECO:0000256" key="2">
    <source>
        <dbReference type="ARBA" id="ARBA00022553"/>
    </source>
</evidence>
<dbReference type="InterPro" id="IPR050091">
    <property type="entry name" value="PKS_NRPS_Biosynth_Enz"/>
</dbReference>
<dbReference type="InterPro" id="IPR042104">
    <property type="entry name" value="PKS_dehydratase_sf"/>
</dbReference>
<dbReference type="Gene3D" id="3.10.129.110">
    <property type="entry name" value="Polyketide synthase dehydratase"/>
    <property type="match status" value="1"/>
</dbReference>
<dbReference type="SUPFAM" id="SSF55048">
    <property type="entry name" value="Probable ACP-binding domain of malonyl-CoA ACP transacylase"/>
    <property type="match status" value="1"/>
</dbReference>
<dbReference type="FunFam" id="3.40.50.720:FF:000209">
    <property type="entry name" value="Polyketide synthase Pks12"/>
    <property type="match status" value="1"/>
</dbReference>
<dbReference type="Pfam" id="PF00109">
    <property type="entry name" value="ketoacyl-synt"/>
    <property type="match status" value="1"/>
</dbReference>
<feature type="active site" description="Proton acceptor; for dehydratase activity" evidence="5">
    <location>
        <position position="1001"/>
    </location>
</feature>
<comment type="caution">
    <text evidence="10">The sequence shown here is derived from an EMBL/GenBank/DDBJ whole genome shotgun (WGS) entry which is preliminary data.</text>
</comment>
<proteinExistence type="predicted"/>
<evidence type="ECO:0000313" key="11">
    <source>
        <dbReference type="Proteomes" id="UP000664534"/>
    </source>
</evidence>
<dbReference type="OrthoDB" id="329835at2759"/>
<dbReference type="InterPro" id="IPR032821">
    <property type="entry name" value="PKS_assoc"/>
</dbReference>
<dbReference type="SUPFAM" id="SSF53901">
    <property type="entry name" value="Thiolase-like"/>
    <property type="match status" value="1"/>
</dbReference>
<reference evidence="10" key="1">
    <citation type="submission" date="2021-03" db="EMBL/GenBank/DDBJ databases">
        <authorList>
            <person name="Tagirdzhanova G."/>
        </authorList>
    </citation>
    <scope>NUCLEOTIDE SEQUENCE</scope>
</reference>
<dbReference type="SUPFAM" id="SSF52151">
    <property type="entry name" value="FabD/lysophospholipase-like"/>
    <property type="match status" value="1"/>
</dbReference>
<dbReference type="PROSITE" id="PS52004">
    <property type="entry name" value="KS3_2"/>
    <property type="match status" value="1"/>
</dbReference>
<dbReference type="PROSITE" id="PS50075">
    <property type="entry name" value="CARRIER"/>
    <property type="match status" value="1"/>
</dbReference>
<dbReference type="Pfam" id="PF08659">
    <property type="entry name" value="KR"/>
    <property type="match status" value="1"/>
</dbReference>
<dbReference type="SMART" id="SM00829">
    <property type="entry name" value="PKS_ER"/>
    <property type="match status" value="1"/>
</dbReference>
<dbReference type="SUPFAM" id="SSF51735">
    <property type="entry name" value="NAD(P)-binding Rossmann-fold domains"/>
    <property type="match status" value="2"/>
</dbReference>
<feature type="compositionally biased region" description="Polar residues" evidence="6">
    <location>
        <begin position="13"/>
        <end position="22"/>
    </location>
</feature>
<evidence type="ECO:0000313" key="10">
    <source>
        <dbReference type="EMBL" id="CAF9912554.1"/>
    </source>
</evidence>
<dbReference type="EMBL" id="CAJPDT010000010">
    <property type="protein sequence ID" value="CAF9912554.1"/>
    <property type="molecule type" value="Genomic_DNA"/>
</dbReference>
<dbReference type="CDD" id="cd00833">
    <property type="entry name" value="PKS"/>
    <property type="match status" value="1"/>
</dbReference>
<dbReference type="InterPro" id="IPR001227">
    <property type="entry name" value="Ac_transferase_dom_sf"/>
</dbReference>
<dbReference type="PROSITE" id="PS00606">
    <property type="entry name" value="KS3_1"/>
    <property type="match status" value="1"/>
</dbReference>
<dbReference type="SMART" id="SM00825">
    <property type="entry name" value="PKS_KS"/>
    <property type="match status" value="1"/>
</dbReference>
<dbReference type="InterPro" id="IPR049900">
    <property type="entry name" value="PKS_mFAS_DH"/>
</dbReference>
<dbReference type="InterPro" id="IPR049552">
    <property type="entry name" value="PKS_DH_N"/>
</dbReference>
<evidence type="ECO:0000256" key="6">
    <source>
        <dbReference type="SAM" id="MobiDB-lite"/>
    </source>
</evidence>
<dbReference type="InterPro" id="IPR014043">
    <property type="entry name" value="Acyl_transferase_dom"/>
</dbReference>
<dbReference type="Gene3D" id="3.90.180.10">
    <property type="entry name" value="Medium-chain alcohol dehydrogenases, catalytic domain"/>
    <property type="match status" value="1"/>
</dbReference>
<dbReference type="Pfam" id="PF13602">
    <property type="entry name" value="ADH_zinc_N_2"/>
    <property type="match status" value="1"/>
</dbReference>
<dbReference type="Pfam" id="PF14765">
    <property type="entry name" value="PS-DH"/>
    <property type="match status" value="1"/>
</dbReference>
<dbReference type="InterPro" id="IPR057326">
    <property type="entry name" value="KR_dom"/>
</dbReference>
<dbReference type="Pfam" id="PF23297">
    <property type="entry name" value="ACP_SdgA_C"/>
    <property type="match status" value="1"/>
</dbReference>
<gene>
    <name evidence="10" type="ORF">IMSHALPRED_000346</name>
</gene>
<feature type="region of interest" description="N-terminal hotdog fold" evidence="5">
    <location>
        <begin position="969"/>
        <end position="1104"/>
    </location>
</feature>
<dbReference type="SUPFAM" id="SSF47336">
    <property type="entry name" value="ACP-like"/>
    <property type="match status" value="1"/>
</dbReference>
<dbReference type="GO" id="GO:1901336">
    <property type="term" value="P:lactone biosynthetic process"/>
    <property type="evidence" value="ECO:0007669"/>
    <property type="project" value="UniProtKB-ARBA"/>
</dbReference>
<dbReference type="InterPro" id="IPR049551">
    <property type="entry name" value="PKS_DH_C"/>
</dbReference>
<dbReference type="GO" id="GO:0004312">
    <property type="term" value="F:fatty acid synthase activity"/>
    <property type="evidence" value="ECO:0007669"/>
    <property type="project" value="TreeGrafter"/>
</dbReference>
<dbReference type="InterPro" id="IPR009081">
    <property type="entry name" value="PP-bd_ACP"/>
</dbReference>
<evidence type="ECO:0000256" key="3">
    <source>
        <dbReference type="ARBA" id="ARBA00022679"/>
    </source>
</evidence>
<dbReference type="InterPro" id="IPR020843">
    <property type="entry name" value="ER"/>
</dbReference>
<feature type="domain" description="PKS/mFAS DH" evidence="9">
    <location>
        <begin position="969"/>
        <end position="1290"/>
    </location>
</feature>
<dbReference type="PROSITE" id="PS52019">
    <property type="entry name" value="PKS_MFAS_DH"/>
    <property type="match status" value="1"/>
</dbReference>
<feature type="domain" description="Ketosynthase family 3 (KS3)" evidence="8">
    <location>
        <begin position="30"/>
        <end position="455"/>
    </location>
</feature>
<dbReference type="CDD" id="cd05195">
    <property type="entry name" value="enoyl_red"/>
    <property type="match status" value="1"/>
</dbReference>
<dbReference type="InterPro" id="IPR016035">
    <property type="entry name" value="Acyl_Trfase/lysoPLipase"/>
</dbReference>
<dbReference type="SMART" id="SM00823">
    <property type="entry name" value="PKS_PP"/>
    <property type="match status" value="1"/>
</dbReference>
<feature type="region of interest" description="C-terminal hotdog fold" evidence="5">
    <location>
        <begin position="1133"/>
        <end position="1290"/>
    </location>
</feature>
<evidence type="ECO:0000259" key="7">
    <source>
        <dbReference type="PROSITE" id="PS50075"/>
    </source>
</evidence>
<keyword evidence="2" id="KW-0597">Phosphoprotein</keyword>
<dbReference type="InterPro" id="IPR011032">
    <property type="entry name" value="GroES-like_sf"/>
</dbReference>
<dbReference type="Pfam" id="PF16197">
    <property type="entry name" value="KAsynt_C_assoc"/>
    <property type="match status" value="1"/>
</dbReference>
<evidence type="ECO:0000256" key="5">
    <source>
        <dbReference type="PROSITE-ProRule" id="PRU01363"/>
    </source>
</evidence>
<dbReference type="PANTHER" id="PTHR43775:SF13">
    <property type="entry name" value="POLYKETIDE SYNTHASE 1"/>
    <property type="match status" value="1"/>
</dbReference>
<dbReference type="GO" id="GO:0031177">
    <property type="term" value="F:phosphopantetheine binding"/>
    <property type="evidence" value="ECO:0007669"/>
    <property type="project" value="InterPro"/>
</dbReference>
<feature type="domain" description="Carrier" evidence="7">
    <location>
        <begin position="2174"/>
        <end position="2251"/>
    </location>
</feature>
<dbReference type="Pfam" id="PF21089">
    <property type="entry name" value="PKS_DH_N"/>
    <property type="match status" value="1"/>
</dbReference>
<dbReference type="InterPro" id="IPR006162">
    <property type="entry name" value="Ppantetheine_attach_site"/>
</dbReference>
<dbReference type="Pfam" id="PF23114">
    <property type="entry name" value="NAD-bd_HRPKS_sdrA"/>
    <property type="match status" value="1"/>
</dbReference>
<keyword evidence="3" id="KW-0808">Transferase</keyword>
<name>A0A8H3EW84_9LECA</name>
<dbReference type="InterPro" id="IPR018201">
    <property type="entry name" value="Ketoacyl_synth_AS"/>
</dbReference>
<accession>A0A8H3EW84</accession>
<dbReference type="InterPro" id="IPR016039">
    <property type="entry name" value="Thiolase-like"/>
</dbReference>
<dbReference type="Proteomes" id="UP000664534">
    <property type="component" value="Unassembled WGS sequence"/>
</dbReference>
<evidence type="ECO:0000259" key="9">
    <source>
        <dbReference type="PROSITE" id="PS52019"/>
    </source>
</evidence>
<protein>
    <recommendedName>
        <fullName evidence="12">Carrier domain-containing protein</fullName>
    </recommendedName>
</protein>
<dbReference type="InterPro" id="IPR013154">
    <property type="entry name" value="ADH-like_N"/>
</dbReference>
<evidence type="ECO:0008006" key="12">
    <source>
        <dbReference type="Google" id="ProtNLM"/>
    </source>
</evidence>
<dbReference type="InterPro" id="IPR014030">
    <property type="entry name" value="Ketoacyl_synth_N"/>
</dbReference>
<dbReference type="GO" id="GO:0006633">
    <property type="term" value="P:fatty acid biosynthetic process"/>
    <property type="evidence" value="ECO:0007669"/>
    <property type="project" value="InterPro"/>
</dbReference>
<evidence type="ECO:0000256" key="1">
    <source>
        <dbReference type="ARBA" id="ARBA00022450"/>
    </source>
</evidence>
<dbReference type="GO" id="GO:0004315">
    <property type="term" value="F:3-oxoacyl-[acyl-carrier-protein] synthase activity"/>
    <property type="evidence" value="ECO:0007669"/>
    <property type="project" value="InterPro"/>
</dbReference>
<dbReference type="PROSITE" id="PS00012">
    <property type="entry name" value="PHOSPHOPANTETHEINE"/>
    <property type="match status" value="1"/>
</dbReference>
<dbReference type="SMART" id="SM00822">
    <property type="entry name" value="PKS_KR"/>
    <property type="match status" value="1"/>
</dbReference>
<dbReference type="SUPFAM" id="SSF50129">
    <property type="entry name" value="GroES-like"/>
    <property type="match status" value="1"/>
</dbReference>
<evidence type="ECO:0000256" key="4">
    <source>
        <dbReference type="ARBA" id="ARBA00023268"/>
    </source>
</evidence>
<dbReference type="Pfam" id="PF08240">
    <property type="entry name" value="ADH_N"/>
    <property type="match status" value="1"/>
</dbReference>